<evidence type="ECO:0000313" key="1">
    <source>
        <dbReference type="EMBL" id="KAF2886828.1"/>
    </source>
</evidence>
<name>A0A8K0G5Z1_IGNLU</name>
<sequence>MLKKKQWLGSKYEDLFTISNNRSDLNISWSSTDSDEDYRTQKKKLKRDQNINYSLHVTESPKSNSSLVSNGNFNYNDIEEIAIISDNSQFTCEILEPDSGQDKPSLSSNHSFKESPIIGGLRLVESSPVNEICATFKTSPVIGSNNLLLNRVKKPVQHRISPNRNKWSTESHNVMIESDSSNSSKVIGRNRLYFKAKKVIKDNNGEESNEIIESWPSNSQKTHFTISSHSSSPLPLNISIDPLLSQESVNLSPTVNSKTCQRK</sequence>
<accession>A0A8K0G5Z1</accession>
<dbReference type="AlphaFoldDB" id="A0A8K0G5Z1"/>
<organism evidence="1 2">
    <name type="scientific">Ignelater luminosus</name>
    <name type="common">Cucubano</name>
    <name type="synonym">Pyrophorus luminosus</name>
    <dbReference type="NCBI Taxonomy" id="2038154"/>
    <lineage>
        <taxon>Eukaryota</taxon>
        <taxon>Metazoa</taxon>
        <taxon>Ecdysozoa</taxon>
        <taxon>Arthropoda</taxon>
        <taxon>Hexapoda</taxon>
        <taxon>Insecta</taxon>
        <taxon>Pterygota</taxon>
        <taxon>Neoptera</taxon>
        <taxon>Endopterygota</taxon>
        <taxon>Coleoptera</taxon>
        <taxon>Polyphaga</taxon>
        <taxon>Elateriformia</taxon>
        <taxon>Elateroidea</taxon>
        <taxon>Elateridae</taxon>
        <taxon>Agrypninae</taxon>
        <taxon>Pyrophorini</taxon>
        <taxon>Ignelater</taxon>
    </lineage>
</organism>
<evidence type="ECO:0000313" key="2">
    <source>
        <dbReference type="Proteomes" id="UP000801492"/>
    </source>
</evidence>
<proteinExistence type="predicted"/>
<dbReference type="Proteomes" id="UP000801492">
    <property type="component" value="Unassembled WGS sequence"/>
</dbReference>
<keyword evidence="2" id="KW-1185">Reference proteome</keyword>
<reference evidence="1" key="1">
    <citation type="submission" date="2019-08" db="EMBL/GenBank/DDBJ databases">
        <title>The genome of the North American firefly Photinus pyralis.</title>
        <authorList>
            <consortium name="Photinus pyralis genome working group"/>
            <person name="Fallon T.R."/>
            <person name="Sander Lower S.E."/>
            <person name="Weng J.-K."/>
        </authorList>
    </citation>
    <scope>NUCLEOTIDE SEQUENCE</scope>
    <source>
        <strain evidence="1">TRF0915ILg1</strain>
        <tissue evidence="1">Whole body</tissue>
    </source>
</reference>
<comment type="caution">
    <text evidence="1">The sequence shown here is derived from an EMBL/GenBank/DDBJ whole genome shotgun (WGS) entry which is preliminary data.</text>
</comment>
<protein>
    <submittedName>
        <fullName evidence="1">Uncharacterized protein</fullName>
    </submittedName>
</protein>
<dbReference type="EMBL" id="VTPC01086272">
    <property type="protein sequence ID" value="KAF2886828.1"/>
    <property type="molecule type" value="Genomic_DNA"/>
</dbReference>
<gene>
    <name evidence="1" type="ORF">ILUMI_19345</name>
</gene>
<feature type="non-terminal residue" evidence="1">
    <location>
        <position position="263"/>
    </location>
</feature>